<feature type="region of interest" description="Disordered" evidence="1">
    <location>
        <begin position="534"/>
        <end position="570"/>
    </location>
</feature>
<dbReference type="Proteomes" id="UP000235388">
    <property type="component" value="Unassembled WGS sequence"/>
</dbReference>
<dbReference type="STRING" id="200324.A0A2N5T8P1"/>
<organism evidence="2 3">
    <name type="scientific">Puccinia coronata f. sp. avenae</name>
    <dbReference type="NCBI Taxonomy" id="200324"/>
    <lineage>
        <taxon>Eukaryota</taxon>
        <taxon>Fungi</taxon>
        <taxon>Dikarya</taxon>
        <taxon>Basidiomycota</taxon>
        <taxon>Pucciniomycotina</taxon>
        <taxon>Pucciniomycetes</taxon>
        <taxon>Pucciniales</taxon>
        <taxon>Pucciniaceae</taxon>
        <taxon>Puccinia</taxon>
    </lineage>
</organism>
<dbReference type="OrthoDB" id="2499190at2759"/>
<gene>
    <name evidence="2" type="ORF">PCANC_03379</name>
</gene>
<evidence type="ECO:0000313" key="2">
    <source>
        <dbReference type="EMBL" id="PLW21856.1"/>
    </source>
</evidence>
<keyword evidence="3" id="KW-1185">Reference proteome</keyword>
<sequence>MPGNLARPESGEKPADLFQKLKSREIPIEERIQLAQIHWTDQNFDLPYKQLYFLRWIFEVEFFEPHRSNKSGKVEPFNSPVHHPVFWKFLRQIVSDSIPASDLSTVLRGTPSILLLRHTLLEWSNLFEDVEFSQDVCSTLKIIFPVISQRLPLDLSLELLNQIFKGLMKLPRPISESVEQIILLIINGVLPTIKLPSHSRKALSSIILDHQFLDLMLQAAFSSHVTSALKSLILQIIRSLAFDVESLKAVYLNEKSPIEWLQSLHSIGKKSHERAASVIEIVGHLVSELVCELPSLRSQLFSQHIASSAPQSSNSRTVAVDLAYLHATRTLILRVVNHSSQVLKELGSSQLSNLAASMSSHKMILQKIVHSNLYDPGQPTQHDILDQIANYCTLHLSNSSDVIAMDSLQILVDLLSLDYTLIEIRLSTILENLIVLPCGPNNSGPIREFLDGVFSWFSKAKQIPNLIDKWIEIIEAKFSQFSLRDISNGPLMNRMFIERAHEEIRLSLTSAQMAVMHDSLRSKFRSATQSSAFCEGDSHLEPSPKRRRISGTKASSTRKEGEPAEEADGTCGQNTELLALISNLYELFVTSASRSSLQSREWSNISMKISSFGGEIINTVLAPTLQRWPPSNSSKNRFRKLKNPSEQALLASTFRILASVAQVQGLNTSSELDTLELSEWLELLQQVSGRKKNSLDPELSFELIHLCLEFTSQRLSCLKDVDPTIPRAAYQTIFNLVEECSNLGDCSWNGSVLSLTSAELPLATWHCLTTRYLSEFATSATLEQINQLAQIAIKFDSLPHSPQAPDATRGELFSFLGVNRMVLRSPLLLECTTLRDPLLGKLLAAFETIMPLDDDTAVSQIDASQMHSVDDLYDVVSYMPLSYLNKWFRKRLFNWSFLWNEALLSQQIASPCKPSHSLCLFRSRVFLCRILSDPLSPANPEMMKQAVATTIKIFASFDKEEDQDLLIKVTECMISEIITKLMKDMKSGETSESSFELLDQLCKALSQRIKHAAKAIIKSKSIQTENRLIISPLQSIADYGRNNILDSNQEANGEKSVFIQRFQQLIRPVLVNLESALKKSRAKASSNPSNLGLLELGKIHLQLCRIDDKLFTFKDSLIDLKALLPSIDQIEEYRLGMKVSDAHPQSEEILPECLDLFEEMIQIHRHRYGMEPRDCIHAFLTLIISHAHLRIISAEDEEDDFLVKLRNSLIRSCKKAHPNESREALRMILNKINDCSRRFTGSNLAQPCELGSHLFNRFRTLIDVAVVLVMNYSCHDTNDTNLEHQSANNGLEEVVLKLLKSLKVCDLDNKQGTINPQQVNNFYVWKTDLLDQLCTAEALRIGRSSLPEVLETLIGLSTRKEFQTVQLLHDKLVSITSHLNQESLKRSLVNQFPILVRLLSQLMVPTLDMKNYSRLMTDLTSTNRLIAPFSKHAPFLVVDLVSKISITRSSSSVEAFVNHGLFSLISTMGKFERNSIGHRILESQHFIPAADEDYHLHADDQSNTLLNWKKILKNWEAFRYKGTD</sequence>
<protein>
    <recommendedName>
        <fullName evidence="4">Nucleolar 27S pre-rRNA processing Urb2/Npa2 C-terminal domain-containing protein</fullName>
    </recommendedName>
</protein>
<evidence type="ECO:0008006" key="4">
    <source>
        <dbReference type="Google" id="ProtNLM"/>
    </source>
</evidence>
<evidence type="ECO:0000256" key="1">
    <source>
        <dbReference type="SAM" id="MobiDB-lite"/>
    </source>
</evidence>
<reference evidence="2 3" key="1">
    <citation type="submission" date="2017-11" db="EMBL/GenBank/DDBJ databases">
        <title>De novo assembly and phasing of dikaryotic genomes from two isolates of Puccinia coronata f. sp. avenae, the causal agent of oat crown rust.</title>
        <authorList>
            <person name="Miller M.E."/>
            <person name="Zhang Y."/>
            <person name="Omidvar V."/>
            <person name="Sperschneider J."/>
            <person name="Schwessinger B."/>
            <person name="Raley C."/>
            <person name="Palmer J.M."/>
            <person name="Garnica D."/>
            <person name="Upadhyaya N."/>
            <person name="Rathjen J."/>
            <person name="Taylor J.M."/>
            <person name="Park R.F."/>
            <person name="Dodds P.N."/>
            <person name="Hirsch C.D."/>
            <person name="Kianian S.F."/>
            <person name="Figueroa M."/>
        </authorList>
    </citation>
    <scope>NUCLEOTIDE SEQUENCE [LARGE SCALE GENOMIC DNA]</scope>
    <source>
        <strain evidence="2">12NC29</strain>
    </source>
</reference>
<accession>A0A2N5T8P1</accession>
<dbReference type="EMBL" id="PGCJ01000779">
    <property type="protein sequence ID" value="PLW21856.1"/>
    <property type="molecule type" value="Genomic_DNA"/>
</dbReference>
<comment type="caution">
    <text evidence="2">The sequence shown here is derived from an EMBL/GenBank/DDBJ whole genome shotgun (WGS) entry which is preliminary data.</text>
</comment>
<name>A0A2N5T8P1_9BASI</name>
<evidence type="ECO:0000313" key="3">
    <source>
        <dbReference type="Proteomes" id="UP000235388"/>
    </source>
</evidence>
<proteinExistence type="predicted"/>